<evidence type="ECO:0000313" key="2">
    <source>
        <dbReference type="EMBL" id="QJA61132.1"/>
    </source>
</evidence>
<proteinExistence type="predicted"/>
<name>A0A6M3IWV9_9ZZZZ</name>
<feature type="region of interest" description="Disordered" evidence="1">
    <location>
        <begin position="1"/>
        <end position="28"/>
    </location>
</feature>
<feature type="compositionally biased region" description="Polar residues" evidence="1">
    <location>
        <begin position="1"/>
        <end position="10"/>
    </location>
</feature>
<reference evidence="2" key="1">
    <citation type="submission" date="2020-03" db="EMBL/GenBank/DDBJ databases">
        <title>The deep terrestrial virosphere.</title>
        <authorList>
            <person name="Holmfeldt K."/>
            <person name="Nilsson E."/>
            <person name="Simone D."/>
            <person name="Lopez-Fernandez M."/>
            <person name="Wu X."/>
            <person name="de Brujin I."/>
            <person name="Lundin D."/>
            <person name="Andersson A."/>
            <person name="Bertilsson S."/>
            <person name="Dopson M."/>
        </authorList>
    </citation>
    <scope>NUCLEOTIDE SEQUENCE</scope>
    <source>
        <strain evidence="2">MM415B00998</strain>
    </source>
</reference>
<sequence>MASVLDNNVGSILDEQEAPVTSGTPPSPVIKSSILDEREPGIVSKIGDTYNKVAKWSSEPAPLKEASVGGFATNVGKGTAGLGVGLTELAKLELGGLQDWITDPKKSLMSLKQGPKVINDAVIIPILDDIKELFTHPVKYTYEKPIQQLLNLSIITGVGAGVKGIQEASKVSRATTYLDHAGALIRAGENDLGKVALDAAKGTMGTLRKKGVRSLSPRLESLAQELEYQRWLETYSPMTSRGVQPGITRKITPIRKEVQLGKWAGEATTDQPLAGGLMHEVPEYVSKKLEQGVTITEAKVASFRVTKPIGLKDVHGVTQTLDKGHEFTEVHLSNGKVWLHDGKNIVIDRDVLKNLPKDSKLSLGEQKFLSPEEEGIRTIIKKGPSGRFEGEPIGPKFSEYTVPGGKNYREILFQAPGPESFETPMVFAIGKNNKGWYVREQNTNKYLSESLKTESEANKIAQDLQLREFEKVKAQGFSSTHWDEPNVISHARVTDRVTPDGKKIMFIEEIQSDWAKEVRTRKSGTIGNPELPLGTTMRRITAQDVKDLAEAKMKSVEGEWGLFDGNELMDSLDAKLSLEQARSGFVRNAVDAGVIESPTGLSHPLLKKWQEFTLKKLTKQAIDEGYDGISWASGKQITDMYSLAKRIDEIRYKSFGPAAGFQVDIIKGGKILESRAIQGPEELTRFIGKDAAQKVIEGGTKGVIKGKDLEIGGEWAKNLYDKQIPNILKDLTKEDPKIVTFAGKRLTLDQELISKFSSDELREALRNPGKFRRRDIENEFWLRTQKIQRDPGFIGEFGGRDASDYEAWAQVLDIEDSENFVSDYVRGAYKVREKIPQMKQSYLPLTKEVKTRVIGDQPMAGGKPFVNPPEPSPGEPGSVFERIREQAYADAPEVIPEGKIDAQNYERYLKDKASGPIKKIVIKPEYQGDYYSLKPAVAHLSKATGDTPNVTAAIANHWMETLYAMKHPEHEQSFIAKNYKPQGDVPKFPERVYPWIKVKTKAPMPSGESNPILRKIGSPGQVMRDAWGYENPLVDAFEAGQTAGINTEFGFKWFKSLTKGIKSDSAMVKDRMSPFIKEHISLSRKFELTTDESMKKSLADMIAKNYKDANDFQLKMAETSPDIRIAMYAEDTLPATLLPRMTEKDIRIGEMVKSYYTKTAEDMKRVDLPILSKQAYTRHIIANEMKEAMGNWNNIPEYIKKHIPADTAFAHRAGEFNWYPSVTAQLTDYIPVVERKLAFQPYLIHWKDTVDKAAKLGNKAAVEAAEMIKRNIYQGSTLGDKISNGITSTNYFLQLFANARVAVKHVIGGWPGAISEVGLWNTPSAVYQMVMHPLQSQEMLKTFSKLKDIVKTLDTTSGIEQHSSRLLKALQGQPTTAVEYVESGINIMGNLIKGGNKGIDPELLRSYIWNKVTSVNFRGGWDIPKVFANPAGRIVFQYSLEPHKVWEYRAELVRRALNGEKDIYGTTYGGKLIQYIALVGATEALARAHGKTVMDTIGGTPYIDFVSPKKEFPYVNPQMKVKLGPGVKLLSDVSKDVARGDIVHVTDSFLNYVMESGVGLIGQLTKASGGKIPKYYEDAYDYLLGLPEVDRLERMNSKTTKYLKYRSEKDELMAESNLIRKNPVLKNFVLFKRDARKTLRKFLDNPQGHIQGVYGRSQASILDEE</sequence>
<dbReference type="EMBL" id="MT141431">
    <property type="protein sequence ID" value="QJA61132.1"/>
    <property type="molecule type" value="Genomic_DNA"/>
</dbReference>
<organism evidence="2">
    <name type="scientific">viral metagenome</name>
    <dbReference type="NCBI Taxonomy" id="1070528"/>
    <lineage>
        <taxon>unclassified sequences</taxon>
        <taxon>metagenomes</taxon>
        <taxon>organismal metagenomes</taxon>
    </lineage>
</organism>
<accession>A0A6M3IWV9</accession>
<gene>
    <name evidence="2" type="ORF">MM415B00998_0018</name>
</gene>
<feature type="region of interest" description="Disordered" evidence="1">
    <location>
        <begin position="856"/>
        <end position="877"/>
    </location>
</feature>
<protein>
    <submittedName>
        <fullName evidence="2">Uncharacterized protein</fullName>
    </submittedName>
</protein>
<evidence type="ECO:0000256" key="1">
    <source>
        <dbReference type="SAM" id="MobiDB-lite"/>
    </source>
</evidence>